<dbReference type="InterPro" id="IPR006641">
    <property type="entry name" value="YqgF/RNaseH-like_dom"/>
</dbReference>
<keyword evidence="3 5" id="KW-0540">Nuclease</keyword>
<dbReference type="EMBL" id="BAABRI010000027">
    <property type="protein sequence ID" value="GAA5484527.1"/>
    <property type="molecule type" value="Genomic_DNA"/>
</dbReference>
<keyword evidence="8" id="KW-1185">Reference proteome</keyword>
<gene>
    <name evidence="7" type="ORF">Hsar01_03771</name>
</gene>
<feature type="domain" description="YqgF/RNase H-like" evidence="6">
    <location>
        <begin position="2"/>
        <end position="102"/>
    </location>
</feature>
<evidence type="ECO:0000256" key="4">
    <source>
        <dbReference type="ARBA" id="ARBA00022801"/>
    </source>
</evidence>
<dbReference type="InterPro" id="IPR037027">
    <property type="entry name" value="YqgF/RNaseH-like_dom_sf"/>
</dbReference>
<name>A0ABP9USX3_9BACT</name>
<reference evidence="7 8" key="1">
    <citation type="submission" date="2024-02" db="EMBL/GenBank/DDBJ databases">
        <title>Haloferula sargassicola NBRC 104335.</title>
        <authorList>
            <person name="Ichikawa N."/>
            <person name="Katano-Makiyama Y."/>
            <person name="Hidaka K."/>
        </authorList>
    </citation>
    <scope>NUCLEOTIDE SEQUENCE [LARGE SCALE GENOMIC DNA]</scope>
    <source>
        <strain evidence="7 8">NBRC 104335</strain>
    </source>
</reference>
<dbReference type="PANTHER" id="PTHR33317">
    <property type="entry name" value="POLYNUCLEOTIDYL TRANSFERASE, RIBONUCLEASE H-LIKE SUPERFAMILY PROTEIN"/>
    <property type="match status" value="1"/>
</dbReference>
<dbReference type="Gene3D" id="3.30.420.140">
    <property type="entry name" value="YqgF/RNase H-like domain"/>
    <property type="match status" value="1"/>
</dbReference>
<evidence type="ECO:0000256" key="1">
    <source>
        <dbReference type="ARBA" id="ARBA00022490"/>
    </source>
</evidence>
<protein>
    <recommendedName>
        <fullName evidence="5">Putative pre-16S rRNA nuclease</fullName>
        <ecNumber evidence="5">3.1.-.-</ecNumber>
    </recommendedName>
</protein>
<dbReference type="InterPro" id="IPR005227">
    <property type="entry name" value="YqgF"/>
</dbReference>
<dbReference type="SMART" id="SM00732">
    <property type="entry name" value="YqgFc"/>
    <property type="match status" value="1"/>
</dbReference>
<comment type="caution">
    <text evidence="7">The sequence shown here is derived from an EMBL/GenBank/DDBJ whole genome shotgun (WGS) entry which is preliminary data.</text>
</comment>
<keyword evidence="2 5" id="KW-0690">Ribosome biogenesis</keyword>
<dbReference type="SUPFAM" id="SSF53098">
    <property type="entry name" value="Ribonuclease H-like"/>
    <property type="match status" value="1"/>
</dbReference>
<dbReference type="Proteomes" id="UP001476282">
    <property type="component" value="Unassembled WGS sequence"/>
</dbReference>
<evidence type="ECO:0000256" key="5">
    <source>
        <dbReference type="HAMAP-Rule" id="MF_00651"/>
    </source>
</evidence>
<dbReference type="Pfam" id="PF03652">
    <property type="entry name" value="RuvX"/>
    <property type="match status" value="1"/>
</dbReference>
<comment type="function">
    <text evidence="5">Could be a nuclease involved in processing of the 5'-end of pre-16S rRNA.</text>
</comment>
<evidence type="ECO:0000256" key="2">
    <source>
        <dbReference type="ARBA" id="ARBA00022517"/>
    </source>
</evidence>
<dbReference type="EC" id="3.1.-.-" evidence="5"/>
<accession>A0ABP9USX3</accession>
<evidence type="ECO:0000259" key="6">
    <source>
        <dbReference type="SMART" id="SM00732"/>
    </source>
</evidence>
<evidence type="ECO:0000256" key="3">
    <source>
        <dbReference type="ARBA" id="ARBA00022722"/>
    </source>
</evidence>
<keyword evidence="4 5" id="KW-0378">Hydrolase</keyword>
<keyword evidence="1 5" id="KW-0963">Cytoplasm</keyword>
<comment type="similarity">
    <text evidence="5">Belongs to the YqgF HJR family.</text>
</comment>
<evidence type="ECO:0000313" key="7">
    <source>
        <dbReference type="EMBL" id="GAA5484527.1"/>
    </source>
</evidence>
<dbReference type="NCBIfam" id="TIGR00250">
    <property type="entry name" value="RNAse_H_YqgF"/>
    <property type="match status" value="1"/>
</dbReference>
<dbReference type="HAMAP" id="MF_00651">
    <property type="entry name" value="Nuclease_YqgF"/>
    <property type="match status" value="1"/>
</dbReference>
<sequence>MHPALGLDYGDARIGVAATDPLGILAHPVETIELATTNTVERIAEICSARGVATLVVGLPLNLDGEEGPAAEKARAFAAKISARLPDLPLVFVDESHTTVDASAKLREAGRNAKRQKSVIDQAAAVEILNRWLETTLPPLP</sequence>
<dbReference type="InterPro" id="IPR012337">
    <property type="entry name" value="RNaseH-like_sf"/>
</dbReference>
<evidence type="ECO:0000313" key="8">
    <source>
        <dbReference type="Proteomes" id="UP001476282"/>
    </source>
</evidence>
<comment type="subcellular location">
    <subcellularLocation>
        <location evidence="5">Cytoplasm</location>
    </subcellularLocation>
</comment>
<organism evidence="7 8">
    <name type="scientific">Haloferula sargassicola</name>
    <dbReference type="NCBI Taxonomy" id="490096"/>
    <lineage>
        <taxon>Bacteria</taxon>
        <taxon>Pseudomonadati</taxon>
        <taxon>Verrucomicrobiota</taxon>
        <taxon>Verrucomicrobiia</taxon>
        <taxon>Verrucomicrobiales</taxon>
        <taxon>Verrucomicrobiaceae</taxon>
        <taxon>Haloferula</taxon>
    </lineage>
</organism>
<dbReference type="CDD" id="cd16964">
    <property type="entry name" value="YqgF"/>
    <property type="match status" value="1"/>
</dbReference>
<dbReference type="RefSeq" id="WP_353568626.1">
    <property type="nucleotide sequence ID" value="NZ_BAABRI010000027.1"/>
</dbReference>
<proteinExistence type="inferred from homology"/>
<dbReference type="PANTHER" id="PTHR33317:SF4">
    <property type="entry name" value="POLYNUCLEOTIDYL TRANSFERASE, RIBONUCLEASE H-LIKE SUPERFAMILY PROTEIN"/>
    <property type="match status" value="1"/>
</dbReference>